<organism evidence="1">
    <name type="scientific">marine metagenome</name>
    <dbReference type="NCBI Taxonomy" id="408172"/>
    <lineage>
        <taxon>unclassified sequences</taxon>
        <taxon>metagenomes</taxon>
        <taxon>ecological metagenomes</taxon>
    </lineage>
</organism>
<dbReference type="EMBL" id="UINC01204444">
    <property type="protein sequence ID" value="SVE25170.1"/>
    <property type="molecule type" value="Genomic_DNA"/>
</dbReference>
<reference evidence="1" key="1">
    <citation type="submission" date="2018-05" db="EMBL/GenBank/DDBJ databases">
        <authorList>
            <person name="Lanie J.A."/>
            <person name="Ng W.-L."/>
            <person name="Kazmierczak K.M."/>
            <person name="Andrzejewski T.M."/>
            <person name="Davidsen T.M."/>
            <person name="Wayne K.J."/>
            <person name="Tettelin H."/>
            <person name="Glass J.I."/>
            <person name="Rusch D."/>
            <person name="Podicherti R."/>
            <person name="Tsui H.-C.T."/>
            <person name="Winkler M.E."/>
        </authorList>
    </citation>
    <scope>NUCLEOTIDE SEQUENCE</scope>
</reference>
<name>A0A383BZE2_9ZZZZ</name>
<sequence>MDGFIKYISFVIFMGLTMALAQEIKSEDLLNTKWRLTNYVVGVQTLPIEKQRKKDYYIFKEDNQKEEMLYGKIVPGTWEYLPHGKFIMLYSVDKEIYVPFRIKTLSKNELRLIIFDINTMKMVTLVYQADH</sequence>
<dbReference type="AlphaFoldDB" id="A0A383BZE2"/>
<protein>
    <recommendedName>
        <fullName evidence="2">Lipocalin-like domain-containing protein</fullName>
    </recommendedName>
</protein>
<evidence type="ECO:0000313" key="1">
    <source>
        <dbReference type="EMBL" id="SVE25170.1"/>
    </source>
</evidence>
<accession>A0A383BZE2</accession>
<gene>
    <name evidence="1" type="ORF">METZ01_LOCUS478024</name>
</gene>
<proteinExistence type="predicted"/>
<evidence type="ECO:0008006" key="2">
    <source>
        <dbReference type="Google" id="ProtNLM"/>
    </source>
</evidence>